<accession>Q108Z9</accession>
<gene>
    <name evidence="2" type="ordered locus">LOC_Os10g40612</name>
</gene>
<dbReference type="AlphaFoldDB" id="Q108Z9"/>
<name>Q108Z9_ORYSJ</name>
<reference evidence="2" key="2">
    <citation type="submission" date="2003-05" db="EMBL/GenBank/DDBJ databases">
        <authorList>
            <person name="Buell C.R."/>
            <person name="Wing R.A."/>
            <person name="McCombie W.R."/>
            <person name="Messing J."/>
            <person name="Yuan Q."/>
            <person name="Ouyang S."/>
        </authorList>
    </citation>
    <scope>NUCLEOTIDE SEQUENCE</scope>
</reference>
<protein>
    <submittedName>
        <fullName evidence="2">Retrotransposon protein, putative, unclassified</fullName>
    </submittedName>
</protein>
<dbReference type="PANTHER" id="PTHR19446">
    <property type="entry name" value="REVERSE TRANSCRIPTASES"/>
    <property type="match status" value="1"/>
</dbReference>
<organism evidence="2">
    <name type="scientific">Oryza sativa subsp. japonica</name>
    <name type="common">Rice</name>
    <dbReference type="NCBI Taxonomy" id="39947"/>
    <lineage>
        <taxon>Eukaryota</taxon>
        <taxon>Viridiplantae</taxon>
        <taxon>Streptophyta</taxon>
        <taxon>Embryophyta</taxon>
        <taxon>Tracheophyta</taxon>
        <taxon>Spermatophyta</taxon>
        <taxon>Magnoliopsida</taxon>
        <taxon>Liliopsida</taxon>
        <taxon>Poales</taxon>
        <taxon>Poaceae</taxon>
        <taxon>BOP clade</taxon>
        <taxon>Oryzoideae</taxon>
        <taxon>Oryzeae</taxon>
        <taxon>Oryzinae</taxon>
        <taxon>Oryza</taxon>
        <taxon>Oryza sativa</taxon>
    </lineage>
</organism>
<evidence type="ECO:0000259" key="1">
    <source>
        <dbReference type="PROSITE" id="PS50878"/>
    </source>
</evidence>
<dbReference type="SUPFAM" id="SSF56672">
    <property type="entry name" value="DNA/RNA polymerases"/>
    <property type="match status" value="1"/>
</dbReference>
<dbReference type="PROSITE" id="PS50878">
    <property type="entry name" value="RT_POL"/>
    <property type="match status" value="1"/>
</dbReference>
<sequence>MELKDHIKQYYKSLFGSESPPKIFPSQDMWTKRGRLDQDDNEYLTRPFTMEEIEKAFKGMKTNTAPGPDGLPESLELWRLNYGVITLIPKIKDANNIKAFRPICLLNVCFKLLTKILTLRTFVASKVIGENQTTFIPGRFILDGVVILHEVLHELKKSHQSGIILKLDFEKAYDKVHWDFLFDVLQRKCFCDKWIGWMKSVTENGKVAVNINGENGEFFRTYKGVRQGDTLSPLLFNLVADALSEMLNRAKETGHLQGLVPHLVTGGLTHLQYADDTILFMSTSDENIVTVKFLLYCFEEMSCLKINYQKSEAIVIGATEEEAHRVADLFNCRKG</sequence>
<dbReference type="InterPro" id="IPR000477">
    <property type="entry name" value="RT_dom"/>
</dbReference>
<proteinExistence type="predicted"/>
<feature type="domain" description="Reverse transcriptase" evidence="1">
    <location>
        <begin position="69"/>
        <end position="335"/>
    </location>
</feature>
<dbReference type="EMBL" id="DP000086">
    <property type="protein sequence ID" value="ABG66243.1"/>
    <property type="molecule type" value="Genomic_DNA"/>
</dbReference>
<dbReference type="CDD" id="cd01650">
    <property type="entry name" value="RT_nLTR_like"/>
    <property type="match status" value="1"/>
</dbReference>
<dbReference type="InterPro" id="IPR043502">
    <property type="entry name" value="DNA/RNA_pol_sf"/>
</dbReference>
<evidence type="ECO:0000313" key="2">
    <source>
        <dbReference type="EMBL" id="ABG66243.1"/>
    </source>
</evidence>
<reference evidence="2" key="1">
    <citation type="journal article" date="2003" name="Science">
        <title>In-depth view of structure, activity, and evolution of rice chromosome 10.</title>
        <authorList>
            <consortium name="Rice Chromosome 10 Sequencing Consortium"/>
        </authorList>
    </citation>
    <scope>NUCLEOTIDE SEQUENCE [LARGE SCALE GENOMIC DNA]</scope>
</reference>
<dbReference type="Pfam" id="PF00078">
    <property type="entry name" value="RVT_1"/>
    <property type="match status" value="1"/>
</dbReference>
<reference evidence="2" key="3">
    <citation type="submission" date="2006-07" db="EMBL/GenBank/DDBJ databases">
        <authorList>
            <person name="Buell R."/>
        </authorList>
    </citation>
    <scope>NUCLEOTIDE SEQUENCE</scope>
</reference>